<dbReference type="EMBL" id="AGAY01000050">
    <property type="protein sequence ID" value="EGY52360.1"/>
    <property type="molecule type" value="Genomic_DNA"/>
</dbReference>
<keyword evidence="7" id="KW-0223">Dioxygenase</keyword>
<dbReference type="CDD" id="cd07363">
    <property type="entry name" value="45_DOPA_Dioxygenase"/>
    <property type="match status" value="1"/>
</dbReference>
<dbReference type="Gene3D" id="3.40.830.10">
    <property type="entry name" value="LigB-like"/>
    <property type="match status" value="1"/>
</dbReference>
<dbReference type="AlphaFoldDB" id="G4CIG6"/>
<sequence>MLSLPVDFSGSLMMDKIPALFLGHGSPMNAIEADNPFNLGFKQVSARFPKPRAILMVSAHWYGDGLHVSGSAAPGMIYDFYGFPEALSQVQYPAAGSPELAAEVQRLLAPETVAVDMQRGFDHGTWSVLKHLYPEADIPVVQLSLNRHRPAEWHFALAQKLKPLREQGVLIVGSGNIVHNLRTISFAHIRQPGAAYEWAQTFRDQINQAILSGDNEKLIYYNRLGNPAALSVSTPEHYLPLLYVMALRDEEDKVELFNDEIVGGSLSMTAVRVG</sequence>
<dbReference type="HOGENOM" id="CLU_046582_2_0_4"/>
<keyword evidence="5" id="KW-0560">Oxidoreductase</keyword>
<name>G4CIG6_9NEIS</name>
<keyword evidence="3" id="KW-0479">Metal-binding</keyword>
<comment type="similarity">
    <text evidence="2">Belongs to the DODA-type extradiol aromatic ring-opening dioxygenase family.</text>
</comment>
<evidence type="ECO:0000256" key="5">
    <source>
        <dbReference type="ARBA" id="ARBA00023002"/>
    </source>
</evidence>
<evidence type="ECO:0000256" key="2">
    <source>
        <dbReference type="ARBA" id="ARBA00007581"/>
    </source>
</evidence>
<dbReference type="InterPro" id="IPR004183">
    <property type="entry name" value="Xdiol_dOase_suB"/>
</dbReference>
<dbReference type="PANTHER" id="PTHR30096">
    <property type="entry name" value="4,5-DOPA DIOXYGENASE EXTRADIOL-LIKE PROTEIN"/>
    <property type="match status" value="1"/>
</dbReference>
<keyword evidence="4" id="KW-0862">Zinc</keyword>
<dbReference type="SUPFAM" id="SSF53213">
    <property type="entry name" value="LigB-like"/>
    <property type="match status" value="1"/>
</dbReference>
<evidence type="ECO:0000313" key="7">
    <source>
        <dbReference type="EMBL" id="EGY52360.1"/>
    </source>
</evidence>
<comment type="caution">
    <text evidence="7">The sequence shown here is derived from an EMBL/GenBank/DDBJ whole genome shotgun (WGS) entry which is preliminary data.</text>
</comment>
<feature type="domain" description="Extradiol ring-cleavage dioxygenase class III enzyme subunit B" evidence="6">
    <location>
        <begin position="20"/>
        <end position="255"/>
    </location>
</feature>
<evidence type="ECO:0000256" key="4">
    <source>
        <dbReference type="ARBA" id="ARBA00022833"/>
    </source>
</evidence>
<dbReference type="NCBIfam" id="NF007914">
    <property type="entry name" value="PRK10628.1"/>
    <property type="match status" value="1"/>
</dbReference>
<dbReference type="InterPro" id="IPR014436">
    <property type="entry name" value="Extradiol_dOase_DODA"/>
</dbReference>
<protein>
    <submittedName>
        <fullName evidence="7">Extradiol-type ring-opening dioxygenase</fullName>
    </submittedName>
</protein>
<reference evidence="7 8" key="1">
    <citation type="submission" date="2011-05" db="EMBL/GenBank/DDBJ databases">
        <authorList>
            <person name="Muzny D."/>
            <person name="Qin X."/>
            <person name="Deng J."/>
            <person name="Jiang H."/>
            <person name="Liu Y."/>
            <person name="Qu J."/>
            <person name="Song X.-Z."/>
            <person name="Zhang L."/>
            <person name="Thornton R."/>
            <person name="Coyle M."/>
            <person name="Francisco L."/>
            <person name="Jackson L."/>
            <person name="Javaid M."/>
            <person name="Korchina V."/>
            <person name="Kovar C."/>
            <person name="Mata R."/>
            <person name="Mathew T."/>
            <person name="Ngo R."/>
            <person name="Nguyen L."/>
            <person name="Nguyen N."/>
            <person name="Okwuonu G."/>
            <person name="Ongeri F."/>
            <person name="Pham C."/>
            <person name="Simmons D."/>
            <person name="Wilczek-Boney K."/>
            <person name="Hale W."/>
            <person name="Jakkamsetti A."/>
            <person name="Pham P."/>
            <person name="Ruth R."/>
            <person name="San Lucas F."/>
            <person name="Warren J."/>
            <person name="Zhang J."/>
            <person name="Zhao Z."/>
            <person name="Zhou C."/>
            <person name="Zhu D."/>
            <person name="Lee S."/>
            <person name="Bess C."/>
            <person name="Blankenburg K."/>
            <person name="Forbes L."/>
            <person name="Fu Q."/>
            <person name="Gubbala S."/>
            <person name="Hirani K."/>
            <person name="Jayaseelan J.C."/>
            <person name="Lara F."/>
            <person name="Munidasa M."/>
            <person name="Palculict T."/>
            <person name="Patil S."/>
            <person name="Pu L.-L."/>
            <person name="Saada N."/>
            <person name="Tang L."/>
            <person name="Weissenberger G."/>
            <person name="Zhu Y."/>
            <person name="Hemphill L."/>
            <person name="Shang Y."/>
            <person name="Youmans B."/>
            <person name="Ayvaz T."/>
            <person name="Ross M."/>
            <person name="Santibanez J."/>
            <person name="Aqrawi P."/>
            <person name="Gross S."/>
            <person name="Joshi V."/>
            <person name="Fowler G."/>
            <person name="Nazareth L."/>
            <person name="Reid J."/>
            <person name="Worley K."/>
            <person name="Petrosino J."/>
            <person name="Highlander S."/>
            <person name="Gibbs R."/>
        </authorList>
    </citation>
    <scope>NUCLEOTIDE SEQUENCE [LARGE SCALE GENOMIC DNA]</scope>
    <source>
        <strain evidence="7 8">871</strain>
    </source>
</reference>
<dbReference type="GO" id="GO:0016702">
    <property type="term" value="F:oxidoreductase activity, acting on single donors with incorporation of molecular oxygen, incorporation of two atoms of oxygen"/>
    <property type="evidence" value="ECO:0007669"/>
    <property type="project" value="UniProtKB-ARBA"/>
</dbReference>
<dbReference type="PIRSF" id="PIRSF006157">
    <property type="entry name" value="Doxgns_DODA"/>
    <property type="match status" value="1"/>
</dbReference>
<dbReference type="GO" id="GO:0008270">
    <property type="term" value="F:zinc ion binding"/>
    <property type="evidence" value="ECO:0007669"/>
    <property type="project" value="InterPro"/>
</dbReference>
<organism evidence="7 8">
    <name type="scientific">Neisseria shayeganii 871</name>
    <dbReference type="NCBI Taxonomy" id="1032488"/>
    <lineage>
        <taxon>Bacteria</taxon>
        <taxon>Pseudomonadati</taxon>
        <taxon>Pseudomonadota</taxon>
        <taxon>Betaproteobacteria</taxon>
        <taxon>Neisseriales</taxon>
        <taxon>Neisseriaceae</taxon>
        <taxon>Neisseria</taxon>
    </lineage>
</organism>
<evidence type="ECO:0000313" key="8">
    <source>
        <dbReference type="Proteomes" id="UP000003019"/>
    </source>
</evidence>
<dbReference type="Proteomes" id="UP000003019">
    <property type="component" value="Unassembled WGS sequence"/>
</dbReference>
<evidence type="ECO:0000256" key="1">
    <source>
        <dbReference type="ARBA" id="ARBA00001947"/>
    </source>
</evidence>
<evidence type="ECO:0000259" key="6">
    <source>
        <dbReference type="Pfam" id="PF02900"/>
    </source>
</evidence>
<dbReference type="PATRIC" id="fig|1032488.3.peg.1271"/>
<dbReference type="STRING" id="1032488.HMPREF9371_1349"/>
<dbReference type="PANTHER" id="PTHR30096:SF0">
    <property type="entry name" value="4,5-DOPA DIOXYGENASE EXTRADIOL-LIKE PROTEIN"/>
    <property type="match status" value="1"/>
</dbReference>
<gene>
    <name evidence="7" type="primary">ygiD</name>
    <name evidence="7" type="ORF">HMPREF9371_1349</name>
</gene>
<dbReference type="GO" id="GO:0008198">
    <property type="term" value="F:ferrous iron binding"/>
    <property type="evidence" value="ECO:0007669"/>
    <property type="project" value="InterPro"/>
</dbReference>
<keyword evidence="8" id="KW-1185">Reference proteome</keyword>
<evidence type="ECO:0000256" key="3">
    <source>
        <dbReference type="ARBA" id="ARBA00022723"/>
    </source>
</evidence>
<proteinExistence type="inferred from homology"/>
<accession>G4CIG6</accession>
<dbReference type="Pfam" id="PF02900">
    <property type="entry name" value="LigB"/>
    <property type="match status" value="1"/>
</dbReference>
<comment type="cofactor">
    <cofactor evidence="1">
        <name>Zn(2+)</name>
        <dbReference type="ChEBI" id="CHEBI:29105"/>
    </cofactor>
</comment>